<evidence type="ECO:0000256" key="5">
    <source>
        <dbReference type="ARBA" id="ARBA00022598"/>
    </source>
</evidence>
<keyword evidence="4" id="KW-0055">Arginine biosynthesis</keyword>
<evidence type="ECO:0000256" key="2">
    <source>
        <dbReference type="ARBA" id="ARBA00011881"/>
    </source>
</evidence>
<dbReference type="UniPathway" id="UPA00068">
    <property type="reaction ID" value="UER00113"/>
</dbReference>
<dbReference type="InterPro" id="IPR001518">
    <property type="entry name" value="Arginosuc_synth"/>
</dbReference>
<dbReference type="GO" id="GO:0000050">
    <property type="term" value="P:urea cycle"/>
    <property type="evidence" value="ECO:0007669"/>
    <property type="project" value="TreeGrafter"/>
</dbReference>
<evidence type="ECO:0000259" key="9">
    <source>
        <dbReference type="Pfam" id="PF20979"/>
    </source>
</evidence>
<organism evidence="10">
    <name type="scientific">marine sediment metagenome</name>
    <dbReference type="NCBI Taxonomy" id="412755"/>
    <lineage>
        <taxon>unclassified sequences</taxon>
        <taxon>metagenomes</taxon>
        <taxon>ecological metagenomes</taxon>
    </lineage>
</organism>
<sequence>SPQKAPQKSLYLELSFEEGNPVAIDGKPYNPVDLLKKLNQLGGAYGIGRYDMVENRLVGIKSREIYEAPGATILLTAHKELESLVLDRETMHFKEGIATKYAELVYYGLWHSRFREALDAFSKALQKQVTGQVRIKLQPGYCLCVGRKSPFSLYNEDLATYTQRDIFDHKGGEYFCKLWGLPLKL</sequence>
<comment type="subunit">
    <text evidence="2">Homotetramer.</text>
</comment>
<accession>X1H725</accession>
<dbReference type="SUPFAM" id="SSF69864">
    <property type="entry name" value="Argininosuccinate synthetase, C-terminal domain"/>
    <property type="match status" value="1"/>
</dbReference>
<evidence type="ECO:0000256" key="6">
    <source>
        <dbReference type="ARBA" id="ARBA00022605"/>
    </source>
</evidence>
<dbReference type="GO" id="GO:0005524">
    <property type="term" value="F:ATP binding"/>
    <property type="evidence" value="ECO:0007669"/>
    <property type="project" value="UniProtKB-KW"/>
</dbReference>
<dbReference type="InterPro" id="IPR048268">
    <property type="entry name" value="Arginosuc_syn_C"/>
</dbReference>
<keyword evidence="7" id="KW-0547">Nucleotide-binding</keyword>
<keyword evidence="8" id="KW-0067">ATP-binding</keyword>
<feature type="non-terminal residue" evidence="10">
    <location>
        <position position="185"/>
    </location>
</feature>
<dbReference type="PANTHER" id="PTHR11587">
    <property type="entry name" value="ARGININOSUCCINATE SYNTHASE"/>
    <property type="match status" value="1"/>
</dbReference>
<keyword evidence="6" id="KW-0028">Amino-acid biosynthesis</keyword>
<evidence type="ECO:0000256" key="7">
    <source>
        <dbReference type="ARBA" id="ARBA00022741"/>
    </source>
</evidence>
<evidence type="ECO:0000256" key="8">
    <source>
        <dbReference type="ARBA" id="ARBA00022840"/>
    </source>
</evidence>
<dbReference type="GO" id="GO:0006526">
    <property type="term" value="P:L-arginine biosynthetic process"/>
    <property type="evidence" value="ECO:0007669"/>
    <property type="project" value="UniProtKB-UniPathway"/>
</dbReference>
<protein>
    <recommendedName>
        <fullName evidence="3">argininosuccinate synthase</fullName>
        <ecNumber evidence="3">6.3.4.5</ecNumber>
    </recommendedName>
</protein>
<dbReference type="Pfam" id="PF20979">
    <property type="entry name" value="Arginosuc_syn_C"/>
    <property type="match status" value="1"/>
</dbReference>
<proteinExistence type="predicted"/>
<dbReference type="GO" id="GO:0004055">
    <property type="term" value="F:argininosuccinate synthase activity"/>
    <property type="evidence" value="ECO:0007669"/>
    <property type="project" value="UniProtKB-EC"/>
</dbReference>
<dbReference type="PANTHER" id="PTHR11587:SF2">
    <property type="entry name" value="ARGININOSUCCINATE SYNTHASE"/>
    <property type="match status" value="1"/>
</dbReference>
<dbReference type="EC" id="6.3.4.5" evidence="3"/>
<keyword evidence="5" id="KW-0436">Ligase</keyword>
<reference evidence="10" key="1">
    <citation type="journal article" date="2014" name="Front. Microbiol.">
        <title>High frequency of phylogenetically diverse reductive dehalogenase-homologous genes in deep subseafloor sedimentary metagenomes.</title>
        <authorList>
            <person name="Kawai M."/>
            <person name="Futagami T."/>
            <person name="Toyoda A."/>
            <person name="Takaki Y."/>
            <person name="Nishi S."/>
            <person name="Hori S."/>
            <person name="Arai W."/>
            <person name="Tsubouchi T."/>
            <person name="Morono Y."/>
            <person name="Uchiyama I."/>
            <person name="Ito T."/>
            <person name="Fujiyama A."/>
            <person name="Inagaki F."/>
            <person name="Takami H."/>
        </authorList>
    </citation>
    <scope>NUCLEOTIDE SEQUENCE</scope>
    <source>
        <strain evidence="10">Expedition CK06-06</strain>
    </source>
</reference>
<dbReference type="EMBL" id="BARU01013810">
    <property type="protein sequence ID" value="GAH41108.1"/>
    <property type="molecule type" value="Genomic_DNA"/>
</dbReference>
<feature type="non-terminal residue" evidence="10">
    <location>
        <position position="1"/>
    </location>
</feature>
<name>X1H725_9ZZZZ</name>
<comment type="caution">
    <text evidence="10">The sequence shown here is derived from an EMBL/GenBank/DDBJ whole genome shotgun (WGS) entry which is preliminary data.</text>
</comment>
<dbReference type="GO" id="GO:0005737">
    <property type="term" value="C:cytoplasm"/>
    <property type="evidence" value="ECO:0007669"/>
    <property type="project" value="TreeGrafter"/>
</dbReference>
<evidence type="ECO:0000256" key="3">
    <source>
        <dbReference type="ARBA" id="ARBA00012286"/>
    </source>
</evidence>
<dbReference type="AlphaFoldDB" id="X1H725"/>
<dbReference type="Gene3D" id="1.20.5.470">
    <property type="entry name" value="Single helix bin"/>
    <property type="match status" value="1"/>
</dbReference>
<dbReference type="Gene3D" id="3.90.1260.10">
    <property type="entry name" value="Argininosuccinate synthetase, chain A, domain 2"/>
    <property type="match status" value="1"/>
</dbReference>
<gene>
    <name evidence="10" type="ORF">S03H2_24720</name>
</gene>
<dbReference type="GO" id="GO:0000053">
    <property type="term" value="P:argininosuccinate metabolic process"/>
    <property type="evidence" value="ECO:0007669"/>
    <property type="project" value="TreeGrafter"/>
</dbReference>
<comment type="pathway">
    <text evidence="1">Amino-acid biosynthesis; L-arginine biosynthesis; L-arginine from L-ornithine and carbamoyl phosphate: step 2/3.</text>
</comment>
<dbReference type="InterPro" id="IPR024074">
    <property type="entry name" value="AS_cat/multimer_dom_body"/>
</dbReference>
<evidence type="ECO:0000313" key="10">
    <source>
        <dbReference type="EMBL" id="GAH41108.1"/>
    </source>
</evidence>
<dbReference type="FunFam" id="3.90.1260.10:FF:000007">
    <property type="entry name" value="Argininosuccinate synthase"/>
    <property type="match status" value="1"/>
</dbReference>
<evidence type="ECO:0000256" key="1">
    <source>
        <dbReference type="ARBA" id="ARBA00004967"/>
    </source>
</evidence>
<evidence type="ECO:0000256" key="4">
    <source>
        <dbReference type="ARBA" id="ARBA00022571"/>
    </source>
</evidence>
<feature type="domain" description="Arginosuccinate synthase C-terminal" evidence="9">
    <location>
        <begin position="2"/>
        <end position="184"/>
    </location>
</feature>